<reference evidence="2 3" key="1">
    <citation type="submission" date="2021-06" db="EMBL/GenBank/DDBJ databases">
        <authorList>
            <person name="Palmer J.M."/>
        </authorList>
    </citation>
    <scope>NUCLEOTIDE SEQUENCE [LARGE SCALE GENOMIC DNA]</scope>
    <source>
        <strain evidence="2 3">XR_2019</strain>
        <tissue evidence="2">Muscle</tissue>
    </source>
</reference>
<gene>
    <name evidence="2" type="ORF">XENORESO_004592</name>
</gene>
<sequence length="125" mass="13763">MASDLEVLIFIPTASRSAVNCPSACYEVWLEGSSRTTLSAKRKDEIHWSPNQTPSRPWLRLEILSVKIMNRTGDKGQPCQSPTCIGNRSDLVPAMWKALNVPSKVSHGKQALGDGSDKERLKTPS</sequence>
<evidence type="ECO:0000256" key="1">
    <source>
        <dbReference type="SAM" id="MobiDB-lite"/>
    </source>
</evidence>
<dbReference type="Proteomes" id="UP001444071">
    <property type="component" value="Unassembled WGS sequence"/>
</dbReference>
<name>A0ABV0WSP9_9TELE</name>
<evidence type="ECO:0000313" key="3">
    <source>
        <dbReference type="Proteomes" id="UP001444071"/>
    </source>
</evidence>
<protein>
    <submittedName>
        <fullName evidence="2">Uncharacterized protein</fullName>
    </submittedName>
</protein>
<proteinExistence type="predicted"/>
<accession>A0ABV0WSP9</accession>
<organism evidence="2 3">
    <name type="scientific">Xenotaenia resolanae</name>
    <dbReference type="NCBI Taxonomy" id="208358"/>
    <lineage>
        <taxon>Eukaryota</taxon>
        <taxon>Metazoa</taxon>
        <taxon>Chordata</taxon>
        <taxon>Craniata</taxon>
        <taxon>Vertebrata</taxon>
        <taxon>Euteleostomi</taxon>
        <taxon>Actinopterygii</taxon>
        <taxon>Neopterygii</taxon>
        <taxon>Teleostei</taxon>
        <taxon>Neoteleostei</taxon>
        <taxon>Acanthomorphata</taxon>
        <taxon>Ovalentaria</taxon>
        <taxon>Atherinomorphae</taxon>
        <taxon>Cyprinodontiformes</taxon>
        <taxon>Goodeidae</taxon>
        <taxon>Xenotaenia</taxon>
    </lineage>
</organism>
<feature type="region of interest" description="Disordered" evidence="1">
    <location>
        <begin position="104"/>
        <end position="125"/>
    </location>
</feature>
<evidence type="ECO:0000313" key="2">
    <source>
        <dbReference type="EMBL" id="MEQ2272636.1"/>
    </source>
</evidence>
<feature type="compositionally biased region" description="Basic and acidic residues" evidence="1">
    <location>
        <begin position="115"/>
        <end position="125"/>
    </location>
</feature>
<dbReference type="EMBL" id="JAHRIM010070241">
    <property type="protein sequence ID" value="MEQ2272636.1"/>
    <property type="molecule type" value="Genomic_DNA"/>
</dbReference>
<keyword evidence="3" id="KW-1185">Reference proteome</keyword>
<comment type="caution">
    <text evidence="2">The sequence shown here is derived from an EMBL/GenBank/DDBJ whole genome shotgun (WGS) entry which is preliminary data.</text>
</comment>